<reference evidence="13" key="1">
    <citation type="submission" date="2022-07" db="EMBL/GenBank/DDBJ databases">
        <title>Genome Sequence of Agrocybe chaxingu.</title>
        <authorList>
            <person name="Buettner E."/>
        </authorList>
    </citation>
    <scope>NUCLEOTIDE SEQUENCE</scope>
    <source>
        <strain evidence="13">MP-N11</strain>
    </source>
</reference>
<evidence type="ECO:0000256" key="9">
    <source>
        <dbReference type="ARBA" id="ARBA00025162"/>
    </source>
</evidence>
<dbReference type="FunFam" id="2.40.30.10:FF:000008">
    <property type="entry name" value="Translation initiation factor IF-2"/>
    <property type="match status" value="1"/>
</dbReference>
<dbReference type="PANTHER" id="PTHR43381">
    <property type="entry name" value="TRANSLATION INITIATION FACTOR IF-2-RELATED"/>
    <property type="match status" value="1"/>
</dbReference>
<gene>
    <name evidence="13" type="ORF">NLJ89_g5979</name>
</gene>
<comment type="caution">
    <text evidence="13">The sequence shown here is derived from an EMBL/GenBank/DDBJ whole genome shotgun (WGS) entry which is preliminary data.</text>
</comment>
<dbReference type="GO" id="GO:0005739">
    <property type="term" value="C:mitochondrion"/>
    <property type="evidence" value="ECO:0007669"/>
    <property type="project" value="UniProtKB-SubCell"/>
</dbReference>
<dbReference type="PROSITE" id="PS51722">
    <property type="entry name" value="G_TR_2"/>
    <property type="match status" value="1"/>
</dbReference>
<proteinExistence type="inferred from homology"/>
<comment type="subcellular location">
    <subcellularLocation>
        <location evidence="1">Mitochondrion</location>
    </subcellularLocation>
</comment>
<keyword evidence="4" id="KW-0547">Nucleotide-binding</keyword>
<keyword evidence="14" id="KW-1185">Reference proteome</keyword>
<evidence type="ECO:0000313" key="13">
    <source>
        <dbReference type="EMBL" id="KAJ3508029.1"/>
    </source>
</evidence>
<dbReference type="OrthoDB" id="361630at2759"/>
<dbReference type="InterPro" id="IPR000178">
    <property type="entry name" value="TF_IF2_bacterial-like"/>
</dbReference>
<dbReference type="InterPro" id="IPR005225">
    <property type="entry name" value="Small_GTP-bd"/>
</dbReference>
<keyword evidence="7" id="KW-0496">Mitochondrion</keyword>
<organism evidence="13 14">
    <name type="scientific">Agrocybe chaxingu</name>
    <dbReference type="NCBI Taxonomy" id="84603"/>
    <lineage>
        <taxon>Eukaryota</taxon>
        <taxon>Fungi</taxon>
        <taxon>Dikarya</taxon>
        <taxon>Basidiomycota</taxon>
        <taxon>Agaricomycotina</taxon>
        <taxon>Agaricomycetes</taxon>
        <taxon>Agaricomycetidae</taxon>
        <taxon>Agaricales</taxon>
        <taxon>Agaricineae</taxon>
        <taxon>Strophariaceae</taxon>
        <taxon>Agrocybe</taxon>
    </lineage>
</organism>
<dbReference type="FunFam" id="3.40.50.10050:FF:000001">
    <property type="entry name" value="Translation initiation factor IF-2"/>
    <property type="match status" value="1"/>
</dbReference>
<keyword evidence="5" id="KW-0648">Protein biosynthesis</keyword>
<dbReference type="CDD" id="cd01887">
    <property type="entry name" value="IF2_eIF5B"/>
    <property type="match status" value="1"/>
</dbReference>
<dbReference type="CDD" id="cd03692">
    <property type="entry name" value="mtIF2_IVc"/>
    <property type="match status" value="1"/>
</dbReference>
<dbReference type="GO" id="GO:0005525">
    <property type="term" value="F:GTP binding"/>
    <property type="evidence" value="ECO:0007669"/>
    <property type="project" value="UniProtKB-KW"/>
</dbReference>
<dbReference type="Gene3D" id="2.40.30.10">
    <property type="entry name" value="Translation factors"/>
    <property type="match status" value="2"/>
</dbReference>
<dbReference type="InterPro" id="IPR027417">
    <property type="entry name" value="P-loop_NTPase"/>
</dbReference>
<dbReference type="InterPro" id="IPR015760">
    <property type="entry name" value="TIF_IF2"/>
</dbReference>
<dbReference type="CDD" id="cd03702">
    <property type="entry name" value="IF2_mtIF2_II"/>
    <property type="match status" value="1"/>
</dbReference>
<dbReference type="Pfam" id="PF11987">
    <property type="entry name" value="IF-2"/>
    <property type="match status" value="1"/>
</dbReference>
<evidence type="ECO:0000313" key="14">
    <source>
        <dbReference type="Proteomes" id="UP001148786"/>
    </source>
</evidence>
<dbReference type="PRINTS" id="PR00315">
    <property type="entry name" value="ELONGATNFCT"/>
</dbReference>
<feature type="domain" description="Tr-type G" evidence="12">
    <location>
        <begin position="229"/>
        <end position="404"/>
    </location>
</feature>
<feature type="compositionally biased region" description="Polar residues" evidence="11">
    <location>
        <begin position="1"/>
        <end position="23"/>
    </location>
</feature>
<evidence type="ECO:0000256" key="1">
    <source>
        <dbReference type="ARBA" id="ARBA00004173"/>
    </source>
</evidence>
<evidence type="ECO:0000256" key="4">
    <source>
        <dbReference type="ARBA" id="ARBA00022741"/>
    </source>
</evidence>
<feature type="region of interest" description="Disordered" evidence="11">
    <location>
        <begin position="1"/>
        <end position="106"/>
    </location>
</feature>
<dbReference type="InterPro" id="IPR036925">
    <property type="entry name" value="TIF_IF2_dom3_sf"/>
</dbReference>
<dbReference type="SUPFAM" id="SSF52156">
    <property type="entry name" value="Initiation factor IF2/eIF5b, domain 3"/>
    <property type="match status" value="1"/>
</dbReference>
<dbReference type="PANTHER" id="PTHR43381:SF20">
    <property type="entry name" value="TRANSLATION INITIATION FACTOR IF-2, MITOCHONDRIAL"/>
    <property type="match status" value="1"/>
</dbReference>
<dbReference type="Proteomes" id="UP001148786">
    <property type="component" value="Unassembled WGS sequence"/>
</dbReference>
<evidence type="ECO:0000256" key="11">
    <source>
        <dbReference type="SAM" id="MobiDB-lite"/>
    </source>
</evidence>
<dbReference type="HAMAP" id="MF_00100_B">
    <property type="entry name" value="IF_2_B"/>
    <property type="match status" value="1"/>
</dbReference>
<dbReference type="Gene3D" id="3.40.50.300">
    <property type="entry name" value="P-loop containing nucleotide triphosphate hydrolases"/>
    <property type="match status" value="1"/>
</dbReference>
<evidence type="ECO:0000256" key="5">
    <source>
        <dbReference type="ARBA" id="ARBA00022917"/>
    </source>
</evidence>
<dbReference type="InterPro" id="IPR023115">
    <property type="entry name" value="TIF_IF2_dom3"/>
</dbReference>
<dbReference type="GO" id="GO:0003743">
    <property type="term" value="F:translation initiation factor activity"/>
    <property type="evidence" value="ECO:0007669"/>
    <property type="project" value="UniProtKB-KW"/>
</dbReference>
<comment type="similarity">
    <text evidence="2">Belongs to the TRAFAC class translation factor GTPase superfamily. Classic translation factor GTPase family. IF-2 subfamily.</text>
</comment>
<dbReference type="AlphaFoldDB" id="A0A9W8MV32"/>
<dbReference type="InterPro" id="IPR053905">
    <property type="entry name" value="EF-G-like_DII"/>
</dbReference>
<feature type="compositionally biased region" description="Basic and acidic residues" evidence="11">
    <location>
        <begin position="84"/>
        <end position="101"/>
    </location>
</feature>
<dbReference type="InterPro" id="IPR044145">
    <property type="entry name" value="IF2_II"/>
</dbReference>
<protein>
    <recommendedName>
        <fullName evidence="10">Translation initiation factor IF-2, mitochondrial</fullName>
    </recommendedName>
</protein>
<dbReference type="EMBL" id="JANKHO010000601">
    <property type="protein sequence ID" value="KAJ3508029.1"/>
    <property type="molecule type" value="Genomic_DNA"/>
</dbReference>
<feature type="compositionally biased region" description="Basic and acidic residues" evidence="11">
    <location>
        <begin position="519"/>
        <end position="530"/>
    </location>
</feature>
<sequence>MDTRSSQAPSGSATLPQKSSDASVTAARRADSSLKAKAATLESITVASSSSKASDKDAKTAQTTPSFSGYEGERRRGVHYKARHPSESERPNDLSKTDGPRLKPGNLRIFALDHGEGRSRLKDLLPKAPIKKVSKPKPKYTAQRRKNVFIPSTLTVATLARLLNVKLAHLLNKMRRVGMEPEANYDYILNSDYAMLLVEEFGFNPIVNDEAAFDIHPLPSHPNPSALPSRPPVVTIMGHVDHGKTTLLDSLRSAAVAKGEAGGITQHIGAFSVPVVSSNGPQSITFLDTPGHAAFSAMRARGANVTDIVVLVVAADDGIMPQTKEVINLLKKEDCQVELVVAINKIDKTAADLDAVKTALMVEGIQLEELGGDVPAVPVSGLTGQGLPELVETLSAVAEVRDLRAERDGPVHGHVLESNMHKGLGSVATVLIRRGSLKAGSHIICGTTSGKVRRMTDSHGNVIQVAYPGMAVTVSGWKTLPKAGDEVLEGSESDIKKALANRMRKEESDALQQDAEAINESRRQERDARGTEGPSLLFAETASPTGPKELRLIIKADVSGSCEALEGALSGIGNHIAMSKVISTGVGEITESDIMMAKAASATVVGFSVSAPRSVQSIAAQNEVPIMMSNIIYRIMDDVRACVIDMVPKIIETKVTGEATVLQIFDIHLKGKEIMKVAGCRVANGLLERSKFARVVRGGTVVHEGSLETLRQLKRDVTEARKGTECGLTLKDFSDIRDGDTIQMYEKIEKPGVL</sequence>
<accession>A0A9W8MV32</accession>
<dbReference type="FunFam" id="3.40.50.300:FF:000019">
    <property type="entry name" value="Translation initiation factor IF-2"/>
    <property type="match status" value="1"/>
</dbReference>
<keyword evidence="3" id="KW-0396">Initiation factor</keyword>
<evidence type="ECO:0000256" key="8">
    <source>
        <dbReference type="ARBA" id="ARBA00023134"/>
    </source>
</evidence>
<dbReference type="SUPFAM" id="SSF52540">
    <property type="entry name" value="P-loop containing nucleoside triphosphate hydrolases"/>
    <property type="match status" value="1"/>
</dbReference>
<dbReference type="Pfam" id="PF22042">
    <property type="entry name" value="EF-G_D2"/>
    <property type="match status" value="1"/>
</dbReference>
<dbReference type="NCBIfam" id="TIGR00487">
    <property type="entry name" value="IF-2"/>
    <property type="match status" value="1"/>
</dbReference>
<dbReference type="Pfam" id="PF00009">
    <property type="entry name" value="GTP_EFTU"/>
    <property type="match status" value="1"/>
</dbReference>
<evidence type="ECO:0000256" key="10">
    <source>
        <dbReference type="ARBA" id="ARBA00044200"/>
    </source>
</evidence>
<keyword evidence="6" id="KW-0809">Transit peptide</keyword>
<evidence type="ECO:0000256" key="2">
    <source>
        <dbReference type="ARBA" id="ARBA00007733"/>
    </source>
</evidence>
<keyword evidence="8" id="KW-0342">GTP-binding</keyword>
<name>A0A9W8MV32_9AGAR</name>
<dbReference type="NCBIfam" id="TIGR00231">
    <property type="entry name" value="small_GTP"/>
    <property type="match status" value="1"/>
</dbReference>
<dbReference type="Gene3D" id="3.40.50.10050">
    <property type="entry name" value="Translation initiation factor IF- 2, domain 3"/>
    <property type="match status" value="1"/>
</dbReference>
<dbReference type="InterPro" id="IPR009000">
    <property type="entry name" value="Transl_B-barrel_sf"/>
</dbReference>
<dbReference type="SUPFAM" id="SSF50447">
    <property type="entry name" value="Translation proteins"/>
    <property type="match status" value="2"/>
</dbReference>
<dbReference type="GO" id="GO:0003924">
    <property type="term" value="F:GTPase activity"/>
    <property type="evidence" value="ECO:0007669"/>
    <property type="project" value="InterPro"/>
</dbReference>
<evidence type="ECO:0000256" key="6">
    <source>
        <dbReference type="ARBA" id="ARBA00022946"/>
    </source>
</evidence>
<evidence type="ECO:0000256" key="7">
    <source>
        <dbReference type="ARBA" id="ARBA00023128"/>
    </source>
</evidence>
<evidence type="ECO:0000256" key="3">
    <source>
        <dbReference type="ARBA" id="ARBA00022540"/>
    </source>
</evidence>
<feature type="region of interest" description="Disordered" evidence="11">
    <location>
        <begin position="505"/>
        <end position="542"/>
    </location>
</feature>
<dbReference type="InterPro" id="IPR000795">
    <property type="entry name" value="T_Tr_GTP-bd_dom"/>
</dbReference>
<comment type="function">
    <text evidence="9">One of the essential components for the initiation of protein synthesis. Protects formylmethionyl-tRNA from spontaneous hydrolysis and promotes its binding to the 30S ribosomal subunits. Also involved in the hydrolysis of GTP during the formation of the 70S ribosomal complex.</text>
</comment>
<evidence type="ECO:0000259" key="12">
    <source>
        <dbReference type="PROSITE" id="PS51722"/>
    </source>
</evidence>